<dbReference type="EMBL" id="JARIHO010000136">
    <property type="protein sequence ID" value="KAJ7301374.1"/>
    <property type="molecule type" value="Genomic_DNA"/>
</dbReference>
<sequence>MNAAAGPHSPRRKLTADGSGFAAPSYSGSSTETELNLPPTPGHHKYLVCVLPYTLNEKYQNTSIITPQYRFATTVQLPGLLRALTARRLVTALEIAERLNTGQNFWLELDSAIRNLLTNSGVVMSYSRHYPPPYPFEYSSWEAVGPRSATVTHNRVFAPLGLLERDFNDHAGKLLHNAKRVRHPTQEKIRILFVAPRWGHLQGPISLNANDRDTAHPCFPFRVFEKTGLMNFDEDEPTSDCLEECPGGAGVTELSDSELFPLPSSLAFSLPSGQKPSAADSDIEMDIIDSSEDEPQSANLVRQLIDAIGPGPIDRFSFKQVLDILTPIVIAPGPEDTLLPLEVSGPSIDAVATALLALVQHYHEYPSNLDSFVPDDKTSVAATLCQWSIVSSDQPFLDLNPSYPDPRYPDVGANGQGPERAVYIAALNSRLQDGSRWTASSGFYSRPQFHPIPDIPKPARTLAYMVDGTWAAMFLVSSGVGLDPICPFLILAATQNDRDWVGNLRSPGPLVPSHPQTFKFPRDSAHPAVALVANHLSIALTEFSTERSEAEHRALHLRLLCHFFFGTYDPWVHPEFKAFVTGFDLRLKGKHTLLSHFPRIDDAKSFIAAVYNRRIQSVDQVISLVKFTTLDPIDSLRDLLYEQFQL</sequence>
<evidence type="ECO:0000313" key="3">
    <source>
        <dbReference type="Proteomes" id="UP001218218"/>
    </source>
</evidence>
<gene>
    <name evidence="2" type="ORF">DFH08DRAFT_993761</name>
</gene>
<comment type="caution">
    <text evidence="2">The sequence shown here is derived from an EMBL/GenBank/DDBJ whole genome shotgun (WGS) entry which is preliminary data.</text>
</comment>
<evidence type="ECO:0000256" key="1">
    <source>
        <dbReference type="SAM" id="MobiDB-lite"/>
    </source>
</evidence>
<accession>A0AAD6YXU4</accession>
<organism evidence="2 3">
    <name type="scientific">Mycena albidolilacea</name>
    <dbReference type="NCBI Taxonomy" id="1033008"/>
    <lineage>
        <taxon>Eukaryota</taxon>
        <taxon>Fungi</taxon>
        <taxon>Dikarya</taxon>
        <taxon>Basidiomycota</taxon>
        <taxon>Agaricomycotina</taxon>
        <taxon>Agaricomycetes</taxon>
        <taxon>Agaricomycetidae</taxon>
        <taxon>Agaricales</taxon>
        <taxon>Marasmiineae</taxon>
        <taxon>Mycenaceae</taxon>
        <taxon>Mycena</taxon>
    </lineage>
</organism>
<proteinExistence type="predicted"/>
<keyword evidence="3" id="KW-1185">Reference proteome</keyword>
<name>A0AAD6YXU4_9AGAR</name>
<feature type="region of interest" description="Disordered" evidence="1">
    <location>
        <begin position="1"/>
        <end position="38"/>
    </location>
</feature>
<dbReference type="AlphaFoldDB" id="A0AAD6YXU4"/>
<evidence type="ECO:0000313" key="2">
    <source>
        <dbReference type="EMBL" id="KAJ7301374.1"/>
    </source>
</evidence>
<reference evidence="2" key="1">
    <citation type="submission" date="2023-03" db="EMBL/GenBank/DDBJ databases">
        <title>Massive genome expansion in bonnet fungi (Mycena s.s.) driven by repeated elements and novel gene families across ecological guilds.</title>
        <authorList>
            <consortium name="Lawrence Berkeley National Laboratory"/>
            <person name="Harder C.B."/>
            <person name="Miyauchi S."/>
            <person name="Viragh M."/>
            <person name="Kuo A."/>
            <person name="Thoen E."/>
            <person name="Andreopoulos B."/>
            <person name="Lu D."/>
            <person name="Skrede I."/>
            <person name="Drula E."/>
            <person name="Henrissat B."/>
            <person name="Morin E."/>
            <person name="Kohler A."/>
            <person name="Barry K."/>
            <person name="LaButti K."/>
            <person name="Morin E."/>
            <person name="Salamov A."/>
            <person name="Lipzen A."/>
            <person name="Mereny Z."/>
            <person name="Hegedus B."/>
            <person name="Baldrian P."/>
            <person name="Stursova M."/>
            <person name="Weitz H."/>
            <person name="Taylor A."/>
            <person name="Grigoriev I.V."/>
            <person name="Nagy L.G."/>
            <person name="Martin F."/>
            <person name="Kauserud H."/>
        </authorList>
    </citation>
    <scope>NUCLEOTIDE SEQUENCE</scope>
    <source>
        <strain evidence="2">CBHHK002</strain>
    </source>
</reference>
<dbReference type="Proteomes" id="UP001218218">
    <property type="component" value="Unassembled WGS sequence"/>
</dbReference>
<protein>
    <submittedName>
        <fullName evidence="2">Uncharacterized protein</fullName>
    </submittedName>
</protein>